<dbReference type="VEuPathDB" id="FungiDB:VP01_7746g1"/>
<name>A0A0L6UC94_9BASI</name>
<sequence length="47" mass="5158">MALVYGTVYVTEVCWDFKNKCENYVKVVDCSVGKVIPSTSKAASPQV</sequence>
<dbReference type="AlphaFoldDB" id="A0A0L6UC94"/>
<keyword evidence="2" id="KW-1185">Reference proteome</keyword>
<evidence type="ECO:0000313" key="1">
    <source>
        <dbReference type="EMBL" id="KNZ45847.1"/>
    </source>
</evidence>
<evidence type="ECO:0000313" key="2">
    <source>
        <dbReference type="Proteomes" id="UP000037035"/>
    </source>
</evidence>
<organism evidence="1 2">
    <name type="scientific">Puccinia sorghi</name>
    <dbReference type="NCBI Taxonomy" id="27349"/>
    <lineage>
        <taxon>Eukaryota</taxon>
        <taxon>Fungi</taxon>
        <taxon>Dikarya</taxon>
        <taxon>Basidiomycota</taxon>
        <taxon>Pucciniomycotina</taxon>
        <taxon>Pucciniomycetes</taxon>
        <taxon>Pucciniales</taxon>
        <taxon>Pucciniaceae</taxon>
        <taxon>Puccinia</taxon>
    </lineage>
</organism>
<dbReference type="Proteomes" id="UP000037035">
    <property type="component" value="Unassembled WGS sequence"/>
</dbReference>
<accession>A0A0L6UC94</accession>
<reference evidence="1 2" key="1">
    <citation type="submission" date="2015-08" db="EMBL/GenBank/DDBJ databases">
        <title>Next Generation Sequencing and Analysis of the Genome of Puccinia sorghi L Schw, the Causal Agent of Maize Common Rust.</title>
        <authorList>
            <person name="Rochi L."/>
            <person name="Burguener G."/>
            <person name="Darino M."/>
            <person name="Turjanski A."/>
            <person name="Kreff E."/>
            <person name="Dieguez M.J."/>
            <person name="Sacco F."/>
        </authorList>
    </citation>
    <scope>NUCLEOTIDE SEQUENCE [LARGE SCALE GENOMIC DNA]</scope>
    <source>
        <strain evidence="1 2">RO10H11247</strain>
    </source>
</reference>
<comment type="caution">
    <text evidence="1">The sequence shown here is derived from an EMBL/GenBank/DDBJ whole genome shotgun (WGS) entry which is preliminary data.</text>
</comment>
<proteinExistence type="predicted"/>
<dbReference type="EMBL" id="LAVV01013212">
    <property type="protein sequence ID" value="KNZ45847.1"/>
    <property type="molecule type" value="Genomic_DNA"/>
</dbReference>
<gene>
    <name evidence="1" type="ORF">VP01_7746g1</name>
</gene>
<protein>
    <submittedName>
        <fullName evidence="1">Uncharacterized protein</fullName>
    </submittedName>
</protein>